<evidence type="ECO:0000256" key="4">
    <source>
        <dbReference type="ARBA" id="ARBA00022807"/>
    </source>
</evidence>
<reference evidence="6 9" key="2">
    <citation type="submission" date="2018-01" db="EMBL/GenBank/DDBJ databases">
        <title>Complete genome sequence of Caulobacter flavus RHGG3.</title>
        <authorList>
            <person name="Yang E."/>
        </authorList>
    </citation>
    <scope>NUCLEOTIDE SEQUENCE [LARGE SCALE GENOMIC DNA]</scope>
    <source>
        <strain evidence="6 9">RHGG3</strain>
    </source>
</reference>
<dbReference type="GO" id="GO:0008234">
    <property type="term" value="F:cysteine-type peptidase activity"/>
    <property type="evidence" value="ECO:0007669"/>
    <property type="project" value="UniProtKB-KW"/>
</dbReference>
<feature type="domain" description="NlpC/P60" evidence="5">
    <location>
        <begin position="4"/>
        <end position="147"/>
    </location>
</feature>
<evidence type="ECO:0000313" key="9">
    <source>
        <dbReference type="Proteomes" id="UP000281192"/>
    </source>
</evidence>
<reference evidence="7 8" key="1">
    <citation type="submission" date="2017-12" db="EMBL/GenBank/DDBJ databases">
        <title>The genome sequence of Caulobacter flavus CGMCC1 15093.</title>
        <authorList>
            <person name="Gao J."/>
            <person name="Mao X."/>
            <person name="Sun J."/>
        </authorList>
    </citation>
    <scope>NUCLEOTIDE SEQUENCE [LARGE SCALE GENOMIC DNA]</scope>
    <source>
        <strain evidence="7 8">CGMCC1 15093</strain>
    </source>
</reference>
<protein>
    <submittedName>
        <fullName evidence="7">Peptidase P60</fullName>
    </submittedName>
</protein>
<dbReference type="Gene3D" id="3.90.1720.10">
    <property type="entry name" value="endopeptidase domain like (from Nostoc punctiforme)"/>
    <property type="match status" value="1"/>
</dbReference>
<keyword evidence="9" id="KW-1185">Reference proteome</keyword>
<evidence type="ECO:0000256" key="3">
    <source>
        <dbReference type="ARBA" id="ARBA00022801"/>
    </source>
</evidence>
<evidence type="ECO:0000259" key="5">
    <source>
        <dbReference type="PROSITE" id="PS51935"/>
    </source>
</evidence>
<evidence type="ECO:0000256" key="1">
    <source>
        <dbReference type="ARBA" id="ARBA00007074"/>
    </source>
</evidence>
<dbReference type="InterPro" id="IPR038765">
    <property type="entry name" value="Papain-like_cys_pep_sf"/>
</dbReference>
<dbReference type="Proteomes" id="UP000234483">
    <property type="component" value="Unassembled WGS sequence"/>
</dbReference>
<dbReference type="InterPro" id="IPR000064">
    <property type="entry name" value="NLP_P60_dom"/>
</dbReference>
<dbReference type="Proteomes" id="UP000281192">
    <property type="component" value="Chromosome"/>
</dbReference>
<dbReference type="EMBL" id="CP026100">
    <property type="protein sequence ID" value="AYV46496.1"/>
    <property type="molecule type" value="Genomic_DNA"/>
</dbReference>
<dbReference type="OrthoDB" id="6058745at2"/>
<dbReference type="RefSeq" id="WP_101713857.1">
    <property type="nucleotide sequence ID" value="NZ_CP026100.1"/>
</dbReference>
<dbReference type="NCBIfam" id="TIGR02219">
    <property type="entry name" value="phage_NlpC_fam"/>
    <property type="match status" value="1"/>
</dbReference>
<keyword evidence="3" id="KW-0378">Hydrolase</keyword>
<evidence type="ECO:0000313" key="8">
    <source>
        <dbReference type="Proteomes" id="UP000234483"/>
    </source>
</evidence>
<dbReference type="InterPro" id="IPR011929">
    <property type="entry name" value="Phage_pept_NlpC/P60"/>
</dbReference>
<dbReference type="EMBL" id="PJRQ01000030">
    <property type="protein sequence ID" value="PLR12793.1"/>
    <property type="molecule type" value="Genomic_DNA"/>
</dbReference>
<accession>A0A2N5CS20</accession>
<gene>
    <name evidence="6" type="ORF">C1707_09600</name>
    <name evidence="7" type="ORF">CFHF_15285</name>
</gene>
<keyword evidence="4" id="KW-0788">Thiol protease</keyword>
<proteinExistence type="inferred from homology"/>
<dbReference type="PROSITE" id="PS51935">
    <property type="entry name" value="NLPC_P60"/>
    <property type="match status" value="1"/>
</dbReference>
<dbReference type="KEGG" id="cfh:C1707_09600"/>
<sequence>MRAPSRREAILAEARGWLGTPYQHQASLQGAGCDCLGLVRGVWRALHGTEREALPPYRPDWAEIGEGEPLLEGLGRSLVAIDPAAARPGDVVAFRMAAGVAAKHCAILSALGPKGARMIHAYWGRACVESWLGPWWRARLVAAFSFPEQG</sequence>
<organism evidence="7 8">
    <name type="scientific">Caulobacter flavus</name>
    <dbReference type="NCBI Taxonomy" id="1679497"/>
    <lineage>
        <taxon>Bacteria</taxon>
        <taxon>Pseudomonadati</taxon>
        <taxon>Pseudomonadota</taxon>
        <taxon>Alphaproteobacteria</taxon>
        <taxon>Caulobacterales</taxon>
        <taxon>Caulobacteraceae</taxon>
        <taxon>Caulobacter</taxon>
    </lineage>
</organism>
<dbReference type="AlphaFoldDB" id="A0A2N5CS20"/>
<evidence type="ECO:0000256" key="2">
    <source>
        <dbReference type="ARBA" id="ARBA00022670"/>
    </source>
</evidence>
<dbReference type="SUPFAM" id="SSF54001">
    <property type="entry name" value="Cysteine proteinases"/>
    <property type="match status" value="1"/>
</dbReference>
<name>A0A2N5CS20_9CAUL</name>
<comment type="similarity">
    <text evidence="1">Belongs to the peptidase C40 family.</text>
</comment>
<evidence type="ECO:0000313" key="6">
    <source>
        <dbReference type="EMBL" id="AYV46496.1"/>
    </source>
</evidence>
<dbReference type="Pfam" id="PF00877">
    <property type="entry name" value="NLPC_P60"/>
    <property type="match status" value="1"/>
</dbReference>
<dbReference type="GO" id="GO:0006508">
    <property type="term" value="P:proteolysis"/>
    <property type="evidence" value="ECO:0007669"/>
    <property type="project" value="UniProtKB-KW"/>
</dbReference>
<keyword evidence="2" id="KW-0645">Protease</keyword>
<evidence type="ECO:0000313" key="7">
    <source>
        <dbReference type="EMBL" id="PLR12793.1"/>
    </source>
</evidence>